<dbReference type="Proteomes" id="UP000000545">
    <property type="component" value="Chromosome"/>
</dbReference>
<proteinExistence type="predicted"/>
<dbReference type="SUPFAM" id="SSF52540">
    <property type="entry name" value="P-loop containing nucleoside triphosphate hydrolases"/>
    <property type="match status" value="1"/>
</dbReference>
<evidence type="ECO:0000256" key="1">
    <source>
        <dbReference type="ARBA" id="ARBA00022448"/>
    </source>
</evidence>
<organism evidence="6 7">
    <name type="scientific">Corynebacterium jeikeium (strain K411)</name>
    <dbReference type="NCBI Taxonomy" id="306537"/>
    <lineage>
        <taxon>Bacteria</taxon>
        <taxon>Bacillati</taxon>
        <taxon>Actinomycetota</taxon>
        <taxon>Actinomycetes</taxon>
        <taxon>Mycobacteriales</taxon>
        <taxon>Corynebacteriaceae</taxon>
        <taxon>Corynebacterium</taxon>
    </lineage>
</organism>
<dbReference type="FunFam" id="3.40.50.300:FF:000134">
    <property type="entry name" value="Iron-enterobactin ABC transporter ATP-binding protein"/>
    <property type="match status" value="1"/>
</dbReference>
<dbReference type="InterPro" id="IPR003439">
    <property type="entry name" value="ABC_transporter-like_ATP-bd"/>
</dbReference>
<evidence type="ECO:0000256" key="4">
    <source>
        <dbReference type="ARBA" id="ARBA00022967"/>
    </source>
</evidence>
<dbReference type="RefSeq" id="WP_011273030.1">
    <property type="nucleotide sequence ID" value="NC_007164.1"/>
</dbReference>
<dbReference type="PROSITE" id="PS50893">
    <property type="entry name" value="ABC_TRANSPORTER_2"/>
    <property type="match status" value="1"/>
</dbReference>
<protein>
    <submittedName>
        <fullName evidence="6">Putative iron ABC transport system, ATP-binding protein</fullName>
    </submittedName>
</protein>
<accession>Q4JXI7</accession>
<dbReference type="PROSITE" id="PS00211">
    <property type="entry name" value="ABC_TRANSPORTER_1"/>
    <property type="match status" value="1"/>
</dbReference>
<keyword evidence="3 6" id="KW-0067">ATP-binding</keyword>
<evidence type="ECO:0000313" key="7">
    <source>
        <dbReference type="Proteomes" id="UP000000545"/>
    </source>
</evidence>
<dbReference type="HOGENOM" id="CLU_000604_1_11_11"/>
<keyword evidence="1" id="KW-0813">Transport</keyword>
<dbReference type="AlphaFoldDB" id="Q4JXI7"/>
<dbReference type="InterPro" id="IPR003593">
    <property type="entry name" value="AAA+_ATPase"/>
</dbReference>
<dbReference type="CDD" id="cd03214">
    <property type="entry name" value="ABC_Iron-Siderophores_B12_Hemin"/>
    <property type="match status" value="1"/>
</dbReference>
<evidence type="ECO:0000313" key="6">
    <source>
        <dbReference type="EMBL" id="CAI36470.1"/>
    </source>
</evidence>
<dbReference type="GO" id="GO:0016887">
    <property type="term" value="F:ATP hydrolysis activity"/>
    <property type="evidence" value="ECO:0007669"/>
    <property type="project" value="InterPro"/>
</dbReference>
<dbReference type="PANTHER" id="PTHR42794:SF1">
    <property type="entry name" value="HEMIN IMPORT ATP-BINDING PROTEIN HMUV"/>
    <property type="match status" value="1"/>
</dbReference>
<evidence type="ECO:0000259" key="5">
    <source>
        <dbReference type="PROSITE" id="PS50893"/>
    </source>
</evidence>
<dbReference type="InterPro" id="IPR027417">
    <property type="entry name" value="P-loop_NTPase"/>
</dbReference>
<name>Q4JXI7_CORJK</name>
<evidence type="ECO:0000256" key="3">
    <source>
        <dbReference type="ARBA" id="ARBA00022840"/>
    </source>
</evidence>
<dbReference type="Pfam" id="PF00005">
    <property type="entry name" value="ABC_tran"/>
    <property type="match status" value="1"/>
</dbReference>
<sequence length="302" mass="31838">MSAHGSDATTNSMAIGDKAIEVSGLTVDVGAKRLLSDISFVARAGEVTGLIGPNGAGKSTLLAALSGDIKPTEGVVSVAGLDPSRADARAMAQRRAVLLQDVQVAFEFLVRDVVAMGRRPWRGTVDSSVDELIVDAALDATGSTALAVRDIVTLSGGERARVALSRVLAQQTPVVLLDEPTAAMDIRHQEQVLSLMQQIAHRVGTAVVIVLHDLDAAAAYCDHIVCLSNGRIAAAGSVDSVYTDEILSSVYDWPIEVVRSADNDVSVRPRRRDPPAAVARLLSAYQSIPFTRAKSLGSIHQE</sequence>
<evidence type="ECO:0000256" key="2">
    <source>
        <dbReference type="ARBA" id="ARBA00022741"/>
    </source>
</evidence>
<dbReference type="eggNOG" id="COG4559">
    <property type="taxonomic scope" value="Bacteria"/>
</dbReference>
<dbReference type="SMART" id="SM00382">
    <property type="entry name" value="AAA"/>
    <property type="match status" value="1"/>
</dbReference>
<feature type="domain" description="ABC transporter" evidence="5">
    <location>
        <begin position="20"/>
        <end position="254"/>
    </location>
</feature>
<reference evidence="6 7" key="1">
    <citation type="journal article" date="2005" name="J. Bacteriol.">
        <title>Complete genome sequence and analysis of the multiresistant nosocomial pathogen Corynebacterium jeikeium K411, a lipid-requiring bacterium of the human skin flora.</title>
        <authorList>
            <person name="Tauch A."/>
            <person name="Kaiser O."/>
            <person name="Hain T."/>
            <person name="Goesmann A."/>
            <person name="Weisshaar B."/>
            <person name="Albersmeier A."/>
            <person name="Bekel T."/>
            <person name="Bischoff N."/>
            <person name="Brune I."/>
            <person name="Chakraborty T."/>
            <person name="Kalinowski J."/>
            <person name="Meyer F."/>
            <person name="Rupp O."/>
            <person name="Schneiker S."/>
            <person name="Viehoever P."/>
            <person name="Puehler A."/>
        </authorList>
    </citation>
    <scope>NUCLEOTIDE SEQUENCE [LARGE SCALE GENOMIC DNA]</scope>
    <source>
        <strain evidence="6 7">K411</strain>
    </source>
</reference>
<dbReference type="KEGG" id="cjk:jk0318"/>
<dbReference type="InterPro" id="IPR017871">
    <property type="entry name" value="ABC_transporter-like_CS"/>
</dbReference>
<keyword evidence="4" id="KW-1278">Translocase</keyword>
<keyword evidence="2" id="KW-0547">Nucleotide-binding</keyword>
<dbReference type="NCBIfam" id="NF010068">
    <property type="entry name" value="PRK13548.1"/>
    <property type="match status" value="1"/>
</dbReference>
<keyword evidence="7" id="KW-1185">Reference proteome</keyword>
<dbReference type="EMBL" id="CR931997">
    <property type="protein sequence ID" value="CAI36470.1"/>
    <property type="molecule type" value="Genomic_DNA"/>
</dbReference>
<dbReference type="PANTHER" id="PTHR42794">
    <property type="entry name" value="HEMIN IMPORT ATP-BINDING PROTEIN HMUV"/>
    <property type="match status" value="1"/>
</dbReference>
<dbReference type="STRING" id="306537.jk0318"/>
<dbReference type="Gene3D" id="3.40.50.300">
    <property type="entry name" value="P-loop containing nucleotide triphosphate hydrolases"/>
    <property type="match status" value="1"/>
</dbReference>
<dbReference type="GO" id="GO:0005524">
    <property type="term" value="F:ATP binding"/>
    <property type="evidence" value="ECO:0007669"/>
    <property type="project" value="UniProtKB-KW"/>
</dbReference>
<gene>
    <name evidence="6" type="primary">hmuV</name>
    <name evidence="6" type="ordered locus">jk0318</name>
</gene>